<protein>
    <recommendedName>
        <fullName evidence="2">ThuA-like domain-containing protein</fullName>
    </recommendedName>
</protein>
<evidence type="ECO:0000259" key="2">
    <source>
        <dbReference type="Pfam" id="PF06283"/>
    </source>
</evidence>
<evidence type="ECO:0000313" key="5">
    <source>
        <dbReference type="Proteomes" id="UP001642464"/>
    </source>
</evidence>
<reference evidence="4 5" key="1">
    <citation type="submission" date="2024-02" db="EMBL/GenBank/DDBJ databases">
        <authorList>
            <person name="Chen Y."/>
            <person name="Shah S."/>
            <person name="Dougan E. K."/>
            <person name="Thang M."/>
            <person name="Chan C."/>
        </authorList>
    </citation>
    <scope>NUCLEOTIDE SEQUENCE [LARGE SCALE GENOMIC DNA]</scope>
</reference>
<dbReference type="EMBL" id="CAXAMM010041590">
    <property type="protein sequence ID" value="CAK9100226.1"/>
    <property type="molecule type" value="Genomic_DNA"/>
</dbReference>
<feature type="signal peptide" evidence="1">
    <location>
        <begin position="1"/>
        <end position="24"/>
    </location>
</feature>
<dbReference type="Proteomes" id="UP001642464">
    <property type="component" value="Unassembled WGS sequence"/>
</dbReference>
<feature type="chain" id="PRO_5045029547" description="ThuA-like domain-containing protein" evidence="1">
    <location>
        <begin position="25"/>
        <end position="352"/>
    </location>
</feature>
<accession>A0ABP0RM29</accession>
<keyword evidence="5" id="KW-1185">Reference proteome</keyword>
<dbReference type="EMBL" id="CAXAMM010004431">
    <property type="protein sequence ID" value="CAK9003489.1"/>
    <property type="molecule type" value="Genomic_DNA"/>
</dbReference>
<comment type="caution">
    <text evidence="4">The sequence shown here is derived from an EMBL/GenBank/DDBJ whole genome shotgun (WGS) entry which is preliminary data.</text>
</comment>
<proteinExistence type="predicted"/>
<dbReference type="InterPro" id="IPR029062">
    <property type="entry name" value="Class_I_gatase-like"/>
</dbReference>
<keyword evidence="1" id="KW-0732">Signal</keyword>
<name>A0ABP0RM29_9DINO</name>
<organism evidence="4 5">
    <name type="scientific">Durusdinium trenchii</name>
    <dbReference type="NCBI Taxonomy" id="1381693"/>
    <lineage>
        <taxon>Eukaryota</taxon>
        <taxon>Sar</taxon>
        <taxon>Alveolata</taxon>
        <taxon>Dinophyceae</taxon>
        <taxon>Suessiales</taxon>
        <taxon>Symbiodiniaceae</taxon>
        <taxon>Durusdinium</taxon>
    </lineage>
</organism>
<dbReference type="InterPro" id="IPR029010">
    <property type="entry name" value="ThuA-like"/>
</dbReference>
<dbReference type="SUPFAM" id="SSF52317">
    <property type="entry name" value="Class I glutamine amidotransferase-like"/>
    <property type="match status" value="1"/>
</dbReference>
<gene>
    <name evidence="4" type="ORF">SCF082_LOCUS46911</name>
    <name evidence="3" type="ORF">SCF082_LOCUS7762</name>
</gene>
<evidence type="ECO:0000256" key="1">
    <source>
        <dbReference type="SAM" id="SignalP"/>
    </source>
</evidence>
<sequence length="352" mass="38601">MSQPALHFRLWALLCCCTLGAVSAFAESDAAPLWVTYEGTEGPGLGRKIVLISGDEEYRSEEGLPQLGKILAGQHGFTCTVLFPIDPKTGTIAPDYGKNIPGLEALRDADLVVMLLRFRDLPNEQMQHIDDYLRRGGPVVALRTSTHAFNTNNPDWKHYSNGYNGDRAVWKDGFGRLVLGEKWISHHGHHKREGTRGVIASGHEEHPIVRGIGEGEIFGDSDVYGVRLPLPGDSNPIVLGEVVSSLDYDAPAVDGKKNDPMMPVAWTKSYQIPGGEMGRVFCTTMGAATDLQWEGTRRLIVNGVYWALGMGDEIPEEGTAVELVGEYDPSPYSFGGFKKGIRPAEHLWKVTE</sequence>
<evidence type="ECO:0000313" key="4">
    <source>
        <dbReference type="EMBL" id="CAK9100226.1"/>
    </source>
</evidence>
<evidence type="ECO:0000313" key="3">
    <source>
        <dbReference type="EMBL" id="CAK9003489.1"/>
    </source>
</evidence>
<feature type="domain" description="ThuA-like" evidence="2">
    <location>
        <begin position="104"/>
        <end position="307"/>
    </location>
</feature>
<dbReference type="Gene3D" id="3.40.50.880">
    <property type="match status" value="1"/>
</dbReference>
<dbReference type="Pfam" id="PF06283">
    <property type="entry name" value="ThuA"/>
    <property type="match status" value="1"/>
</dbReference>